<dbReference type="InterPro" id="IPR006131">
    <property type="entry name" value="Asp_carbamoyltransf_Asp/Orn-bd"/>
</dbReference>
<dbReference type="EMBL" id="LAZR01050137">
    <property type="protein sequence ID" value="KKK88035.1"/>
    <property type="molecule type" value="Genomic_DNA"/>
</dbReference>
<evidence type="ECO:0000256" key="1">
    <source>
        <dbReference type="ARBA" id="ARBA00022679"/>
    </source>
</evidence>
<feature type="non-terminal residue" evidence="3">
    <location>
        <position position="1"/>
    </location>
</feature>
<evidence type="ECO:0000313" key="3">
    <source>
        <dbReference type="EMBL" id="KKK88035.1"/>
    </source>
</evidence>
<dbReference type="InterPro" id="IPR036901">
    <property type="entry name" value="Asp/Orn_carbamoylTrfase_sf"/>
</dbReference>
<dbReference type="PANTHER" id="PTHR45753:SF3">
    <property type="entry name" value="ORNITHINE TRANSCARBAMYLASE, MITOCHONDRIAL"/>
    <property type="match status" value="1"/>
</dbReference>
<gene>
    <name evidence="3" type="ORF">LCGC14_2747270</name>
</gene>
<reference evidence="3" key="1">
    <citation type="journal article" date="2015" name="Nature">
        <title>Complex archaea that bridge the gap between prokaryotes and eukaryotes.</title>
        <authorList>
            <person name="Spang A."/>
            <person name="Saw J.H."/>
            <person name="Jorgensen S.L."/>
            <person name="Zaremba-Niedzwiedzka K."/>
            <person name="Martijn J."/>
            <person name="Lind A.E."/>
            <person name="van Eijk R."/>
            <person name="Schleper C."/>
            <person name="Guy L."/>
            <person name="Ettema T.J."/>
        </authorList>
    </citation>
    <scope>NUCLEOTIDE SEQUENCE</scope>
</reference>
<keyword evidence="1" id="KW-0808">Transferase</keyword>
<dbReference type="AlphaFoldDB" id="A0A0F8ZPT9"/>
<evidence type="ECO:0000259" key="2">
    <source>
        <dbReference type="Pfam" id="PF00185"/>
    </source>
</evidence>
<protein>
    <recommendedName>
        <fullName evidence="2">Aspartate/ornithine carbamoyltransferase Asp/Orn-binding domain-containing protein</fullName>
    </recommendedName>
</protein>
<dbReference type="GO" id="GO:0016597">
    <property type="term" value="F:amino acid binding"/>
    <property type="evidence" value="ECO:0007669"/>
    <property type="project" value="InterPro"/>
</dbReference>
<accession>A0A0F8ZPT9</accession>
<dbReference type="Pfam" id="PF00185">
    <property type="entry name" value="OTCace"/>
    <property type="match status" value="1"/>
</dbReference>
<proteinExistence type="predicted"/>
<dbReference type="GO" id="GO:0042450">
    <property type="term" value="P:L-arginine biosynthetic process via ornithine"/>
    <property type="evidence" value="ECO:0007669"/>
    <property type="project" value="TreeGrafter"/>
</dbReference>
<dbReference type="GO" id="GO:0019240">
    <property type="term" value="P:citrulline biosynthetic process"/>
    <property type="evidence" value="ECO:0007669"/>
    <property type="project" value="TreeGrafter"/>
</dbReference>
<comment type="caution">
    <text evidence="3">The sequence shown here is derived from an EMBL/GenBank/DDBJ whole genome shotgun (WGS) entry which is preliminary data.</text>
</comment>
<name>A0A0F8ZPT9_9ZZZZ</name>
<sequence length="48" mass="5220">MHDLPAHRGEEVSAEVIEGPQSVVFDQAENRLHGQKAALALILGEEAR</sequence>
<dbReference type="PANTHER" id="PTHR45753">
    <property type="entry name" value="ORNITHINE CARBAMOYLTRANSFERASE, MITOCHONDRIAL"/>
    <property type="match status" value="1"/>
</dbReference>
<dbReference type="SUPFAM" id="SSF53671">
    <property type="entry name" value="Aspartate/ornithine carbamoyltransferase"/>
    <property type="match status" value="1"/>
</dbReference>
<dbReference type="Gene3D" id="3.40.50.1370">
    <property type="entry name" value="Aspartate/ornithine carbamoyltransferase"/>
    <property type="match status" value="1"/>
</dbReference>
<feature type="domain" description="Aspartate/ornithine carbamoyltransferase Asp/Orn-binding" evidence="2">
    <location>
        <begin position="1"/>
        <end position="41"/>
    </location>
</feature>
<dbReference type="GO" id="GO:0004585">
    <property type="term" value="F:ornithine carbamoyltransferase activity"/>
    <property type="evidence" value="ECO:0007669"/>
    <property type="project" value="TreeGrafter"/>
</dbReference>
<organism evidence="3">
    <name type="scientific">marine sediment metagenome</name>
    <dbReference type="NCBI Taxonomy" id="412755"/>
    <lineage>
        <taxon>unclassified sequences</taxon>
        <taxon>metagenomes</taxon>
        <taxon>ecological metagenomes</taxon>
    </lineage>
</organism>